<dbReference type="Proteomes" id="UP001155500">
    <property type="component" value="Unassembled WGS sequence"/>
</dbReference>
<reference evidence="1" key="1">
    <citation type="submission" date="2016-03" db="EMBL/GenBank/DDBJ databases">
        <title>Co-evolution between Pasteurellaceae and their hosts.</title>
        <authorList>
            <person name="Hansen M.J."/>
            <person name="Bojesen A.M."/>
            <person name="Planet P."/>
        </authorList>
    </citation>
    <scope>NUCLEOTIDE SEQUENCE</scope>
    <source>
        <strain evidence="1">146/S8/89</strain>
    </source>
</reference>
<comment type="caution">
    <text evidence="1">The sequence shown here is derived from an EMBL/GenBank/DDBJ whole genome shotgun (WGS) entry which is preliminary data.</text>
</comment>
<dbReference type="EMBL" id="LWID01000001">
    <property type="protein sequence ID" value="MDG6895029.1"/>
    <property type="molecule type" value="Genomic_DNA"/>
</dbReference>
<accession>A0A9X4PCB6</accession>
<protein>
    <recommendedName>
        <fullName evidence="3">Virus tail fiber assembly protein lambda gpK</fullName>
    </recommendedName>
</protein>
<proteinExistence type="predicted"/>
<evidence type="ECO:0008006" key="3">
    <source>
        <dbReference type="Google" id="ProtNLM"/>
    </source>
</evidence>
<dbReference type="AlphaFoldDB" id="A0A9X4PCB6"/>
<evidence type="ECO:0000313" key="1">
    <source>
        <dbReference type="EMBL" id="MDG6895029.1"/>
    </source>
</evidence>
<dbReference type="RefSeq" id="WP_279572466.1">
    <property type="nucleotide sequence ID" value="NZ_LWID01000001.1"/>
</dbReference>
<evidence type="ECO:0000313" key="2">
    <source>
        <dbReference type="Proteomes" id="UP001155500"/>
    </source>
</evidence>
<organism evidence="1 2">
    <name type="scientific">Volucribacter amazonae</name>
    <dbReference type="NCBI Taxonomy" id="256731"/>
    <lineage>
        <taxon>Bacteria</taxon>
        <taxon>Pseudomonadati</taxon>
        <taxon>Pseudomonadota</taxon>
        <taxon>Gammaproteobacteria</taxon>
        <taxon>Pasteurellales</taxon>
        <taxon>Pasteurellaceae</taxon>
        <taxon>Volucribacter</taxon>
    </lineage>
</organism>
<gene>
    <name evidence="1" type="ORF">A6A20_05160</name>
</gene>
<sequence length="204" mass="23184">MYFYDKQTNGFYLQGLHKIPENAVEISEEKYKELLAGQSQGKTIIADENGSPILIEPQPSPCHILKGSEWVIDENKQQAYLASLRQQLSNDIDNKAADISTYWTRFINEYQEREAAALAFKQANYQGEPSVYITSFSSVAGLDNQAAVELILKQAAELRALQEQLAIQRMRKYELKNEALDESQLQAIYQDIINKMNELAEKAS</sequence>
<keyword evidence="2" id="KW-1185">Reference proteome</keyword>
<name>A0A9X4PCB6_9PAST</name>